<dbReference type="GO" id="GO:0008408">
    <property type="term" value="F:3'-5' exonuclease activity"/>
    <property type="evidence" value="ECO:0007669"/>
    <property type="project" value="InterPro"/>
</dbReference>
<dbReference type="GO" id="GO:0003676">
    <property type="term" value="F:nucleic acid binding"/>
    <property type="evidence" value="ECO:0007669"/>
    <property type="project" value="InterPro"/>
</dbReference>
<evidence type="ECO:0000256" key="3">
    <source>
        <dbReference type="ARBA" id="ARBA00022723"/>
    </source>
</evidence>
<evidence type="ECO:0000313" key="11">
    <source>
        <dbReference type="EMBL" id="KAJ7781440.1"/>
    </source>
</evidence>
<evidence type="ECO:0000256" key="5">
    <source>
        <dbReference type="ARBA" id="ARBA00022839"/>
    </source>
</evidence>
<dbReference type="AlphaFoldDB" id="A0AAD7NZ76"/>
<evidence type="ECO:0000256" key="4">
    <source>
        <dbReference type="ARBA" id="ARBA00022801"/>
    </source>
</evidence>
<dbReference type="Pfam" id="PF01612">
    <property type="entry name" value="DNA_pol_A_exo1"/>
    <property type="match status" value="1"/>
</dbReference>
<dbReference type="PANTHER" id="PTHR13620">
    <property type="entry name" value="3-5 EXONUCLEASE"/>
    <property type="match status" value="1"/>
</dbReference>
<keyword evidence="4" id="KW-0378">Hydrolase</keyword>
<dbReference type="InterPro" id="IPR051132">
    <property type="entry name" value="3-5_Exonuclease_domain"/>
</dbReference>
<dbReference type="SUPFAM" id="SSF53098">
    <property type="entry name" value="Ribonuclease H-like"/>
    <property type="match status" value="1"/>
</dbReference>
<dbReference type="Gene3D" id="3.30.420.10">
    <property type="entry name" value="Ribonuclease H-like superfamily/Ribonuclease H"/>
    <property type="match status" value="1"/>
</dbReference>
<dbReference type="InterPro" id="IPR002562">
    <property type="entry name" value="3'-5'_exonuclease_dom"/>
</dbReference>
<proteinExistence type="predicted"/>
<evidence type="ECO:0000256" key="7">
    <source>
        <dbReference type="ARBA" id="ARBA00023242"/>
    </source>
</evidence>
<sequence length="295" mass="33225">MALVRDSFLKPPKANTKLQPVYSRNTTFYLIKTVAEADLRLSAIVDGYVGFDTEFVNSPPGPAEVAALAATAGTRVDRLRYHRNRVSSPAFVVNWTEMHLCLAQISTASEVYILDFKRIRAIPQQFVRILGARRIFKVGTGFQTDGKVLFEAFGVSIRSFVDVGYLIRLAFPERYATHNGPLSLEAMVQDLLQQNLDKSMQTVNWAIEYEVDDQQILYAGLDAQASREVYSALLLPVRQKEQTINRLIRDDWFTFDFIAGEARTVSTALDGVTTAAWSYTLCPWYRAGQFAGYHS</sequence>
<evidence type="ECO:0000313" key="12">
    <source>
        <dbReference type="Proteomes" id="UP001215598"/>
    </source>
</evidence>
<dbReference type="GO" id="GO:0005634">
    <property type="term" value="C:nucleus"/>
    <property type="evidence" value="ECO:0007669"/>
    <property type="project" value="UniProtKB-SubCell"/>
</dbReference>
<evidence type="ECO:0000259" key="10">
    <source>
        <dbReference type="Pfam" id="PF01612"/>
    </source>
</evidence>
<accession>A0AAD7NZ76</accession>
<dbReference type="InterPro" id="IPR036397">
    <property type="entry name" value="RNaseH_sf"/>
</dbReference>
<dbReference type="Proteomes" id="UP001215598">
    <property type="component" value="Unassembled WGS sequence"/>
</dbReference>
<dbReference type="GO" id="GO:0046872">
    <property type="term" value="F:metal ion binding"/>
    <property type="evidence" value="ECO:0007669"/>
    <property type="project" value="UniProtKB-KW"/>
</dbReference>
<dbReference type="PANTHER" id="PTHR13620:SF109">
    <property type="entry name" value="3'-5' EXONUCLEASE"/>
    <property type="match status" value="1"/>
</dbReference>
<comment type="subcellular location">
    <subcellularLocation>
        <location evidence="1">Nucleus</location>
    </subcellularLocation>
</comment>
<evidence type="ECO:0000256" key="6">
    <source>
        <dbReference type="ARBA" id="ARBA00022842"/>
    </source>
</evidence>
<dbReference type="GO" id="GO:0006139">
    <property type="term" value="P:nucleobase-containing compound metabolic process"/>
    <property type="evidence" value="ECO:0007669"/>
    <property type="project" value="InterPro"/>
</dbReference>
<keyword evidence="6" id="KW-0460">Magnesium</keyword>
<dbReference type="InterPro" id="IPR012337">
    <property type="entry name" value="RNaseH-like_sf"/>
</dbReference>
<keyword evidence="5" id="KW-0269">Exonuclease</keyword>
<organism evidence="11 12">
    <name type="scientific">Mycena metata</name>
    <dbReference type="NCBI Taxonomy" id="1033252"/>
    <lineage>
        <taxon>Eukaryota</taxon>
        <taxon>Fungi</taxon>
        <taxon>Dikarya</taxon>
        <taxon>Basidiomycota</taxon>
        <taxon>Agaricomycotina</taxon>
        <taxon>Agaricomycetes</taxon>
        <taxon>Agaricomycetidae</taxon>
        <taxon>Agaricales</taxon>
        <taxon>Marasmiineae</taxon>
        <taxon>Mycenaceae</taxon>
        <taxon>Mycena</taxon>
    </lineage>
</organism>
<gene>
    <name evidence="11" type="ORF">B0H16DRAFT_1710645</name>
</gene>
<evidence type="ECO:0000256" key="8">
    <source>
        <dbReference type="ARBA" id="ARBA00040531"/>
    </source>
</evidence>
<evidence type="ECO:0000256" key="9">
    <source>
        <dbReference type="ARBA" id="ARBA00042761"/>
    </source>
</evidence>
<keyword evidence="2" id="KW-0540">Nuclease</keyword>
<keyword evidence="3" id="KW-0479">Metal-binding</keyword>
<reference evidence="11" key="1">
    <citation type="submission" date="2023-03" db="EMBL/GenBank/DDBJ databases">
        <title>Massive genome expansion in bonnet fungi (Mycena s.s.) driven by repeated elements and novel gene families across ecological guilds.</title>
        <authorList>
            <consortium name="Lawrence Berkeley National Laboratory"/>
            <person name="Harder C.B."/>
            <person name="Miyauchi S."/>
            <person name="Viragh M."/>
            <person name="Kuo A."/>
            <person name="Thoen E."/>
            <person name="Andreopoulos B."/>
            <person name="Lu D."/>
            <person name="Skrede I."/>
            <person name="Drula E."/>
            <person name="Henrissat B."/>
            <person name="Morin E."/>
            <person name="Kohler A."/>
            <person name="Barry K."/>
            <person name="LaButti K."/>
            <person name="Morin E."/>
            <person name="Salamov A."/>
            <person name="Lipzen A."/>
            <person name="Mereny Z."/>
            <person name="Hegedus B."/>
            <person name="Baldrian P."/>
            <person name="Stursova M."/>
            <person name="Weitz H."/>
            <person name="Taylor A."/>
            <person name="Grigoriev I.V."/>
            <person name="Nagy L.G."/>
            <person name="Martin F."/>
            <person name="Kauserud H."/>
        </authorList>
    </citation>
    <scope>NUCLEOTIDE SEQUENCE</scope>
    <source>
        <strain evidence="11">CBHHK182m</strain>
    </source>
</reference>
<feature type="domain" description="3'-5' exonuclease" evidence="10">
    <location>
        <begin position="99"/>
        <end position="234"/>
    </location>
</feature>
<keyword evidence="7" id="KW-0539">Nucleus</keyword>
<keyword evidence="12" id="KW-1185">Reference proteome</keyword>
<evidence type="ECO:0000256" key="2">
    <source>
        <dbReference type="ARBA" id="ARBA00022722"/>
    </source>
</evidence>
<name>A0AAD7NZ76_9AGAR</name>
<dbReference type="EMBL" id="JARKIB010000004">
    <property type="protein sequence ID" value="KAJ7781440.1"/>
    <property type="molecule type" value="Genomic_DNA"/>
</dbReference>
<comment type="caution">
    <text evidence="11">The sequence shown here is derived from an EMBL/GenBank/DDBJ whole genome shotgun (WGS) entry which is preliminary data.</text>
</comment>
<evidence type="ECO:0000256" key="1">
    <source>
        <dbReference type="ARBA" id="ARBA00004123"/>
    </source>
</evidence>
<protein>
    <recommendedName>
        <fullName evidence="8">3'-5' exonuclease</fullName>
    </recommendedName>
    <alternativeName>
        <fullName evidence="9">Werner Syndrome-like exonuclease</fullName>
    </alternativeName>
</protein>